<proteinExistence type="predicted"/>
<protein>
    <submittedName>
        <fullName evidence="1">Uncharacterized protein</fullName>
    </submittedName>
</protein>
<comment type="caution">
    <text evidence="1">The sequence shown here is derived from an EMBL/GenBank/DDBJ whole genome shotgun (WGS) entry which is preliminary data.</text>
</comment>
<evidence type="ECO:0000313" key="1">
    <source>
        <dbReference type="EMBL" id="KAJ8642946.1"/>
    </source>
</evidence>
<evidence type="ECO:0000313" key="2">
    <source>
        <dbReference type="Proteomes" id="UP001234297"/>
    </source>
</evidence>
<organism evidence="1 2">
    <name type="scientific">Persea americana</name>
    <name type="common">Avocado</name>
    <dbReference type="NCBI Taxonomy" id="3435"/>
    <lineage>
        <taxon>Eukaryota</taxon>
        <taxon>Viridiplantae</taxon>
        <taxon>Streptophyta</taxon>
        <taxon>Embryophyta</taxon>
        <taxon>Tracheophyta</taxon>
        <taxon>Spermatophyta</taxon>
        <taxon>Magnoliopsida</taxon>
        <taxon>Magnoliidae</taxon>
        <taxon>Laurales</taxon>
        <taxon>Lauraceae</taxon>
        <taxon>Persea</taxon>
    </lineage>
</organism>
<reference evidence="1 2" key="1">
    <citation type="journal article" date="2022" name="Hortic Res">
        <title>A haplotype resolved chromosomal level avocado genome allows analysis of novel avocado genes.</title>
        <authorList>
            <person name="Nath O."/>
            <person name="Fletcher S.J."/>
            <person name="Hayward A."/>
            <person name="Shaw L.M."/>
            <person name="Masouleh A.K."/>
            <person name="Furtado A."/>
            <person name="Henry R.J."/>
            <person name="Mitter N."/>
        </authorList>
    </citation>
    <scope>NUCLEOTIDE SEQUENCE [LARGE SCALE GENOMIC DNA]</scope>
    <source>
        <strain evidence="2">cv. Hass</strain>
    </source>
</reference>
<keyword evidence="2" id="KW-1185">Reference proteome</keyword>
<name>A0ACC2MBD3_PERAE</name>
<dbReference type="EMBL" id="CM056810">
    <property type="protein sequence ID" value="KAJ8642946.1"/>
    <property type="molecule type" value="Genomic_DNA"/>
</dbReference>
<sequence>MCSIAATPLHISAFHKQLPHPINFPRLFGIFPSFLSRYRYGNAIAIQGIRTDLPISLRGRFDSYDYQHKVSCWKTIDSDGKCSDEGSEVKIHGGESDAFLHVQTLKNFPIQELSGKIVMVRFDSTLLLREALSIKALMENKTHLTIKYLYKAGAKVFIVSNWELPNVVMPLSIDYVADYLSSVLQLKVVPVNGISCLRQPKIEQIERVDIFLLENLSNFSEELANCSTFAEKLSSGVDIFVNDAFSQCHKVLASTVGVTRFCYASIAGFQFEEELSLVREITRTNGQPYIAIIGGSNLLNKSTALCCLASVCDGLVFVGRMAFQIMHALGYPVSSSFVEHGAVRDVSNIINLAQNRNIPILFPNDFWCINDFLPELCDLFPSSGILTGWTPVGLGPRSLNEIFTLLSKSKCVDFGTIFFWSITTYRLLYKLTKRSRIPKVLWIGPIEFSASRPDISGASELAKVLGKISQGGCDVTIVGNAARKGIIGATYALSSFNMLENASVVWNFLKRRVLPGVAALDRAYPFELDWNAIFADPSRPLIVDIGSGNGLFLLRMASTWKSSNLLGLEINSKLVRRCLDSVNQSGLTNGYFLSTNATSTFRTIVSSYPGELVLVSIQCPDPDFNKEEHRWRMLQRGLVEAIVDLLAVDGKIFLQSDIEPVALRMKELFIMYGKGKLLVMDDRNDVDGKGWLKENPFGVSFWSSDLIISTSGSHCSHPFYMNLNKMDNDSLFIGGGLPNYDQSL</sequence>
<dbReference type="Proteomes" id="UP001234297">
    <property type="component" value="Chromosome 2"/>
</dbReference>
<accession>A0ACC2MBD3</accession>
<gene>
    <name evidence="1" type="ORF">MRB53_004694</name>
</gene>